<dbReference type="PROSITE" id="PS00138">
    <property type="entry name" value="SUBTILASE_SER"/>
    <property type="match status" value="1"/>
</dbReference>
<keyword evidence="10" id="KW-1185">Reference proteome</keyword>
<feature type="active site" description="Charge relay system" evidence="5 6">
    <location>
        <position position="411"/>
    </location>
</feature>
<dbReference type="Gene3D" id="3.40.50.200">
    <property type="entry name" value="Peptidase S8/S53 domain"/>
    <property type="match status" value="1"/>
</dbReference>
<evidence type="ECO:0000256" key="4">
    <source>
        <dbReference type="ARBA" id="ARBA00022825"/>
    </source>
</evidence>
<dbReference type="InterPro" id="IPR023828">
    <property type="entry name" value="Peptidase_S8_Ser-AS"/>
</dbReference>
<proteinExistence type="inferred from homology"/>
<comment type="caution">
    <text evidence="9">The sequence shown here is derived from an EMBL/GenBank/DDBJ whole genome shotgun (WGS) entry which is preliminary data.</text>
</comment>
<sequence length="497" mass="50893">MKLHKALLCAAFWWFFPGAQAAEVDHAVEAALAARGAADVLILLDDQARPALTPLSPTAAPRLRRRALVEALRDRAALQQAALGDWLASRGVAHRRFWLVNAIQASIGPVELAALSTREGVARIAANPSIALRLAPASVPGLRPAATTGVEWGVAKIRAPEAWAAGVTGQGVVIGGQDTGYQWDHPALKAQYRGWNGSSASHARSWHDAIHPGAPANNCGYDAPAPCDDHGHGTHTAGTFAGDDGGANRIGVAPGARWIGCRNMAAGNGTPATYIECMQWFLAPTDPAGNDPDPDYAPDIISNSWGCPASEGCTVGNELAGAVQTLVEAGIFFVAAAGNDGSTCGSILDAPATYDASFVVGATTATDAITGFSSRGPVAGAAAARPDVIAPGSGVRSAVLGNAYSSMSGTSMATPHVAGVAALMMDANPALKGHPQEVAALLRATAVRDGITDPYRTSCGGLSLGTWPNHQAGWGRIDAWAAVQAATPDVFSDGFEG</sequence>
<dbReference type="Pfam" id="PF00082">
    <property type="entry name" value="Peptidase_S8"/>
    <property type="match status" value="1"/>
</dbReference>
<evidence type="ECO:0000256" key="2">
    <source>
        <dbReference type="ARBA" id="ARBA00022670"/>
    </source>
</evidence>
<dbReference type="SUPFAM" id="SSF52743">
    <property type="entry name" value="Subtilisin-like"/>
    <property type="match status" value="1"/>
</dbReference>
<comment type="similarity">
    <text evidence="1 6">Belongs to the peptidase S8 family.</text>
</comment>
<feature type="chain" id="PRO_5043734848" evidence="7">
    <location>
        <begin position="22"/>
        <end position="497"/>
    </location>
</feature>
<feature type="active site" description="Charge relay system" evidence="5 6">
    <location>
        <position position="178"/>
    </location>
</feature>
<name>A0AAW9R9T1_9GAMM</name>
<evidence type="ECO:0000259" key="8">
    <source>
        <dbReference type="Pfam" id="PF00082"/>
    </source>
</evidence>
<evidence type="ECO:0000313" key="10">
    <source>
        <dbReference type="Proteomes" id="UP001364472"/>
    </source>
</evidence>
<evidence type="ECO:0000256" key="3">
    <source>
        <dbReference type="ARBA" id="ARBA00022801"/>
    </source>
</evidence>
<keyword evidence="7" id="KW-0732">Signal</keyword>
<keyword evidence="4 6" id="KW-0720">Serine protease</keyword>
<dbReference type="RefSeq" id="WP_337335905.1">
    <property type="nucleotide sequence ID" value="NZ_JBBDHC010000016.1"/>
</dbReference>
<evidence type="ECO:0000313" key="9">
    <source>
        <dbReference type="EMBL" id="MEJ1250201.1"/>
    </source>
</evidence>
<organism evidence="9 10">
    <name type="scientific">Denitratimonas tolerans</name>
    <dbReference type="NCBI Taxonomy" id="1338420"/>
    <lineage>
        <taxon>Bacteria</taxon>
        <taxon>Pseudomonadati</taxon>
        <taxon>Pseudomonadota</taxon>
        <taxon>Gammaproteobacteria</taxon>
        <taxon>Lysobacterales</taxon>
        <taxon>Lysobacteraceae</taxon>
        <taxon>Denitratimonas</taxon>
    </lineage>
</organism>
<dbReference type="PANTHER" id="PTHR43399">
    <property type="entry name" value="SUBTILISIN-RELATED"/>
    <property type="match status" value="1"/>
</dbReference>
<dbReference type="GO" id="GO:0006508">
    <property type="term" value="P:proteolysis"/>
    <property type="evidence" value="ECO:0007669"/>
    <property type="project" value="UniProtKB-KW"/>
</dbReference>
<dbReference type="PANTHER" id="PTHR43399:SF4">
    <property type="entry name" value="CELL WALL-ASSOCIATED PROTEASE"/>
    <property type="match status" value="1"/>
</dbReference>
<evidence type="ECO:0000256" key="1">
    <source>
        <dbReference type="ARBA" id="ARBA00011073"/>
    </source>
</evidence>
<dbReference type="Proteomes" id="UP001364472">
    <property type="component" value="Unassembled WGS sequence"/>
</dbReference>
<dbReference type="PRINTS" id="PR00723">
    <property type="entry name" value="SUBTILISIN"/>
</dbReference>
<dbReference type="PROSITE" id="PS51892">
    <property type="entry name" value="SUBTILASE"/>
    <property type="match status" value="1"/>
</dbReference>
<feature type="domain" description="Peptidase S8/S53" evidence="8">
    <location>
        <begin position="169"/>
        <end position="453"/>
    </location>
</feature>
<evidence type="ECO:0000256" key="5">
    <source>
        <dbReference type="PIRSR" id="PIRSR615500-1"/>
    </source>
</evidence>
<keyword evidence="3 6" id="KW-0378">Hydrolase</keyword>
<dbReference type="InterPro" id="IPR036852">
    <property type="entry name" value="Peptidase_S8/S53_dom_sf"/>
</dbReference>
<keyword evidence="2 6" id="KW-0645">Protease</keyword>
<dbReference type="InterPro" id="IPR015500">
    <property type="entry name" value="Peptidase_S8_subtilisin-rel"/>
</dbReference>
<dbReference type="InterPro" id="IPR051048">
    <property type="entry name" value="Peptidase_S8/S53_subtilisin"/>
</dbReference>
<dbReference type="AlphaFoldDB" id="A0AAW9R9T1"/>
<dbReference type="GO" id="GO:0004252">
    <property type="term" value="F:serine-type endopeptidase activity"/>
    <property type="evidence" value="ECO:0007669"/>
    <property type="project" value="UniProtKB-UniRule"/>
</dbReference>
<feature type="active site" description="Charge relay system" evidence="5 6">
    <location>
        <position position="232"/>
    </location>
</feature>
<dbReference type="EMBL" id="JBBDHC010000016">
    <property type="protein sequence ID" value="MEJ1250201.1"/>
    <property type="molecule type" value="Genomic_DNA"/>
</dbReference>
<evidence type="ECO:0000256" key="6">
    <source>
        <dbReference type="PROSITE-ProRule" id="PRU01240"/>
    </source>
</evidence>
<accession>A0AAW9R9T1</accession>
<feature type="signal peptide" evidence="7">
    <location>
        <begin position="1"/>
        <end position="21"/>
    </location>
</feature>
<reference evidence="9 10" key="1">
    <citation type="journal article" date="2016" name="Antonie Van Leeuwenhoek">
        <title>Denitratimonas tolerans gen. nov., sp. nov., a denitrifying bacterium isolated from a bioreactor for tannery wastewater treatment.</title>
        <authorList>
            <person name="Han S.I."/>
            <person name="Kim J.O."/>
            <person name="Lee Y.R."/>
            <person name="Ekpeghere K.I."/>
            <person name="Koh S.C."/>
            <person name="Whang K.S."/>
        </authorList>
    </citation>
    <scope>NUCLEOTIDE SEQUENCE [LARGE SCALE GENOMIC DNA]</scope>
    <source>
        <strain evidence="9 10">KACC 17565</strain>
    </source>
</reference>
<evidence type="ECO:0000256" key="7">
    <source>
        <dbReference type="SAM" id="SignalP"/>
    </source>
</evidence>
<protein>
    <submittedName>
        <fullName evidence="9">S8 family serine peptidase</fullName>
    </submittedName>
</protein>
<dbReference type="InterPro" id="IPR000209">
    <property type="entry name" value="Peptidase_S8/S53_dom"/>
</dbReference>
<gene>
    <name evidence="9" type="ORF">WB794_11020</name>
</gene>